<reference evidence="2" key="1">
    <citation type="submission" date="2017-07" db="EMBL/GenBank/DDBJ databases">
        <authorList>
            <person name="Mikheyev A."/>
            <person name="Grau M."/>
        </authorList>
    </citation>
    <scope>NUCLEOTIDE SEQUENCE</scope>
    <source>
        <tissue evidence="2">Venom_gland</tissue>
    </source>
</reference>
<dbReference type="AlphaFoldDB" id="A0A2D4L6G4"/>
<dbReference type="EMBL" id="IACL01121314">
    <property type="protein sequence ID" value="LAB16584.1"/>
    <property type="molecule type" value="Transcribed_RNA"/>
</dbReference>
<feature type="compositionally biased region" description="Basic and acidic residues" evidence="1">
    <location>
        <begin position="79"/>
        <end position="95"/>
    </location>
</feature>
<evidence type="ECO:0000256" key="1">
    <source>
        <dbReference type="SAM" id="MobiDB-lite"/>
    </source>
</evidence>
<accession>A0A2D4L6G4</accession>
<protein>
    <submittedName>
        <fullName evidence="2">Uncharacterized protein</fullName>
    </submittedName>
</protein>
<sequence length="107" mass="12883">MRREYLFLTKELLKRTVNYIWLVPEGLMFTWQEQKHRIDIVEKAELFYLEYFRGRGEDTRKEESLIEFQEESITAIEKEEGAVGDVPREQQEPRSTRVINPYKVLNG</sequence>
<reference evidence="2" key="2">
    <citation type="submission" date="2017-11" db="EMBL/GenBank/DDBJ databases">
        <title>Coralsnake Venomics: Analyses of Venom Gland Transcriptomes and Proteomes of Six Brazilian Taxa.</title>
        <authorList>
            <person name="Aird S.D."/>
            <person name="Jorge da Silva N."/>
            <person name="Qiu L."/>
            <person name="Villar-Briones A."/>
            <person name="Aparecida-Saddi V."/>
            <person name="Campos-Telles M.P."/>
            <person name="Grau M."/>
            <person name="Mikheyev A.S."/>
        </authorList>
    </citation>
    <scope>NUCLEOTIDE SEQUENCE</scope>
    <source>
        <tissue evidence="2">Venom_gland</tissue>
    </source>
</reference>
<organism evidence="2">
    <name type="scientific">Micrurus paraensis</name>
    <dbReference type="NCBI Taxonomy" id="1970185"/>
    <lineage>
        <taxon>Eukaryota</taxon>
        <taxon>Metazoa</taxon>
        <taxon>Chordata</taxon>
        <taxon>Craniata</taxon>
        <taxon>Vertebrata</taxon>
        <taxon>Euteleostomi</taxon>
        <taxon>Lepidosauria</taxon>
        <taxon>Squamata</taxon>
        <taxon>Bifurcata</taxon>
        <taxon>Unidentata</taxon>
        <taxon>Episquamata</taxon>
        <taxon>Toxicofera</taxon>
        <taxon>Serpentes</taxon>
        <taxon>Colubroidea</taxon>
        <taxon>Elapidae</taxon>
        <taxon>Elapinae</taxon>
        <taxon>Micrurus</taxon>
    </lineage>
</organism>
<feature type="region of interest" description="Disordered" evidence="1">
    <location>
        <begin position="79"/>
        <end position="100"/>
    </location>
</feature>
<proteinExistence type="predicted"/>
<name>A0A2D4L6G4_9SAUR</name>
<evidence type="ECO:0000313" key="2">
    <source>
        <dbReference type="EMBL" id="LAB16584.1"/>
    </source>
</evidence>